<feature type="signal peptide" evidence="1">
    <location>
        <begin position="1"/>
        <end position="20"/>
    </location>
</feature>
<gene>
    <name evidence="2" type="ORF">CTEN210_12813</name>
</gene>
<evidence type="ECO:0000313" key="3">
    <source>
        <dbReference type="Proteomes" id="UP001054902"/>
    </source>
</evidence>
<evidence type="ECO:0000256" key="1">
    <source>
        <dbReference type="SAM" id="SignalP"/>
    </source>
</evidence>
<organism evidence="2 3">
    <name type="scientific">Chaetoceros tenuissimus</name>
    <dbReference type="NCBI Taxonomy" id="426638"/>
    <lineage>
        <taxon>Eukaryota</taxon>
        <taxon>Sar</taxon>
        <taxon>Stramenopiles</taxon>
        <taxon>Ochrophyta</taxon>
        <taxon>Bacillariophyta</taxon>
        <taxon>Coscinodiscophyceae</taxon>
        <taxon>Chaetocerotophycidae</taxon>
        <taxon>Chaetocerotales</taxon>
        <taxon>Chaetocerotaceae</taxon>
        <taxon>Chaetoceros</taxon>
    </lineage>
</organism>
<evidence type="ECO:0000313" key="2">
    <source>
        <dbReference type="EMBL" id="GFH56337.1"/>
    </source>
</evidence>
<sequence>MKFLSVLLAVAGVFSPAVHSQKVDDKLLVSSAVAGQNRQLNVEPCCKKFNFDPVSEYFIARGSGNYFADDGNGGTISLREWCDSLVDNPCCDPAGSDAYNDPCGGWSENPLVDYHVCKGSCNGHDACDGIAQNAADYSSITLSKNSCSDTSSFSVGLSCEGMARSTTKK</sequence>
<proteinExistence type="predicted"/>
<reference evidence="2 3" key="1">
    <citation type="journal article" date="2021" name="Sci. Rep.">
        <title>The genome of the diatom Chaetoceros tenuissimus carries an ancient integrated fragment of an extant virus.</title>
        <authorList>
            <person name="Hongo Y."/>
            <person name="Kimura K."/>
            <person name="Takaki Y."/>
            <person name="Yoshida Y."/>
            <person name="Baba S."/>
            <person name="Kobayashi G."/>
            <person name="Nagasaki K."/>
            <person name="Hano T."/>
            <person name="Tomaru Y."/>
        </authorList>
    </citation>
    <scope>NUCLEOTIDE SEQUENCE [LARGE SCALE GENOMIC DNA]</scope>
    <source>
        <strain evidence="2 3">NIES-3715</strain>
    </source>
</reference>
<name>A0AAD3D1W2_9STRA</name>
<protein>
    <submittedName>
        <fullName evidence="2">Uncharacterized protein</fullName>
    </submittedName>
</protein>
<comment type="caution">
    <text evidence="2">The sequence shown here is derived from an EMBL/GenBank/DDBJ whole genome shotgun (WGS) entry which is preliminary data.</text>
</comment>
<dbReference type="EMBL" id="BLLK01000051">
    <property type="protein sequence ID" value="GFH56337.1"/>
    <property type="molecule type" value="Genomic_DNA"/>
</dbReference>
<keyword evidence="3" id="KW-1185">Reference proteome</keyword>
<dbReference type="Proteomes" id="UP001054902">
    <property type="component" value="Unassembled WGS sequence"/>
</dbReference>
<accession>A0AAD3D1W2</accession>
<feature type="chain" id="PRO_5041915585" evidence="1">
    <location>
        <begin position="21"/>
        <end position="169"/>
    </location>
</feature>
<dbReference type="AlphaFoldDB" id="A0AAD3D1W2"/>
<keyword evidence="1" id="KW-0732">Signal</keyword>